<evidence type="ECO:0000313" key="2">
    <source>
        <dbReference type="Proteomes" id="UP001148838"/>
    </source>
</evidence>
<comment type="caution">
    <text evidence="1">The sequence shown here is derived from an EMBL/GenBank/DDBJ whole genome shotgun (WGS) entry which is preliminary data.</text>
</comment>
<name>A0ABQ8T446_PERAM</name>
<evidence type="ECO:0008006" key="3">
    <source>
        <dbReference type="Google" id="ProtNLM"/>
    </source>
</evidence>
<keyword evidence="2" id="KW-1185">Reference proteome</keyword>
<sequence length="97" mass="11395">MSVCRTIDRVLTAINSLRLRVIDFPNDDELLFIKDDFAVLSRDNFPGIIGAIDCTHIRITYPNRERAVVYINRKEFYSINYQRQVFLKSNFLPQHSS</sequence>
<reference evidence="1 2" key="1">
    <citation type="journal article" date="2022" name="Allergy">
        <title>Genome assembly and annotation of Periplaneta americana reveal a comprehensive cockroach allergen profile.</title>
        <authorList>
            <person name="Wang L."/>
            <person name="Xiong Q."/>
            <person name="Saelim N."/>
            <person name="Wang L."/>
            <person name="Nong W."/>
            <person name="Wan A.T."/>
            <person name="Shi M."/>
            <person name="Liu X."/>
            <person name="Cao Q."/>
            <person name="Hui J.H.L."/>
            <person name="Sookrung N."/>
            <person name="Leung T.F."/>
            <person name="Tungtrongchitr A."/>
            <person name="Tsui S.K.W."/>
        </authorList>
    </citation>
    <scope>NUCLEOTIDE SEQUENCE [LARGE SCALE GENOMIC DNA]</scope>
    <source>
        <strain evidence="1">PWHHKU_190912</strain>
    </source>
</reference>
<protein>
    <recommendedName>
        <fullName evidence="3">Nuclease HARBI1</fullName>
    </recommendedName>
</protein>
<evidence type="ECO:0000313" key="1">
    <source>
        <dbReference type="EMBL" id="KAJ4440660.1"/>
    </source>
</evidence>
<organism evidence="1 2">
    <name type="scientific">Periplaneta americana</name>
    <name type="common">American cockroach</name>
    <name type="synonym">Blatta americana</name>
    <dbReference type="NCBI Taxonomy" id="6978"/>
    <lineage>
        <taxon>Eukaryota</taxon>
        <taxon>Metazoa</taxon>
        <taxon>Ecdysozoa</taxon>
        <taxon>Arthropoda</taxon>
        <taxon>Hexapoda</taxon>
        <taxon>Insecta</taxon>
        <taxon>Pterygota</taxon>
        <taxon>Neoptera</taxon>
        <taxon>Polyneoptera</taxon>
        <taxon>Dictyoptera</taxon>
        <taxon>Blattodea</taxon>
        <taxon>Blattoidea</taxon>
        <taxon>Blattidae</taxon>
        <taxon>Blattinae</taxon>
        <taxon>Periplaneta</taxon>
    </lineage>
</organism>
<proteinExistence type="predicted"/>
<dbReference type="Proteomes" id="UP001148838">
    <property type="component" value="Unassembled WGS sequence"/>
</dbReference>
<gene>
    <name evidence="1" type="ORF">ANN_08807</name>
</gene>
<accession>A0ABQ8T446</accession>
<dbReference type="EMBL" id="JAJSOF020000017">
    <property type="protein sequence ID" value="KAJ4440660.1"/>
    <property type="molecule type" value="Genomic_DNA"/>
</dbReference>